<sequence length="155" mass="17587">LRCSHSDPVTRLLIYDWFCWSLSVSPPAGFCWTCWGRCSTMSGAALGIEIVLVFFLALFLLHRYGDFKKQQRMVLFGTLLAWYLCFLIVFILPLDVSTTIYRQCIEDHEEHISVSTISPNNHTTPNATMAPTKRSGFTLCGVTETSSGLFRFSCR</sequence>
<feature type="transmembrane region" description="Helical" evidence="6">
    <location>
        <begin position="41"/>
        <end position="61"/>
    </location>
</feature>
<evidence type="ECO:0000256" key="4">
    <source>
        <dbReference type="ARBA" id="ARBA00022989"/>
    </source>
</evidence>
<evidence type="ECO:0000256" key="1">
    <source>
        <dbReference type="ARBA" id="ARBA00004141"/>
    </source>
</evidence>
<comment type="similarity">
    <text evidence="2">Belongs to the LIMR family.</text>
</comment>
<dbReference type="InterPro" id="IPR051584">
    <property type="entry name" value="GPCR-associated_LMBR1"/>
</dbReference>
<keyword evidence="8" id="KW-1185">Reference proteome</keyword>
<gene>
    <name evidence="7" type="primary">LMBRD2B_2</name>
    <name evidence="7" type="ORF">XENORESO_020635</name>
</gene>
<feature type="non-terminal residue" evidence="7">
    <location>
        <position position="1"/>
    </location>
</feature>
<dbReference type="EMBL" id="JAHRIM010008155">
    <property type="protein sequence ID" value="MEQ2259872.1"/>
    <property type="molecule type" value="Genomic_DNA"/>
</dbReference>
<keyword evidence="5 6" id="KW-0472">Membrane</keyword>
<evidence type="ECO:0000313" key="8">
    <source>
        <dbReference type="Proteomes" id="UP001444071"/>
    </source>
</evidence>
<name>A0ABV0VT46_9TELE</name>
<evidence type="ECO:0000256" key="3">
    <source>
        <dbReference type="ARBA" id="ARBA00022692"/>
    </source>
</evidence>
<comment type="subcellular location">
    <subcellularLocation>
        <location evidence="1">Membrane</location>
        <topology evidence="1">Multi-pass membrane protein</topology>
    </subcellularLocation>
</comment>
<evidence type="ECO:0000313" key="7">
    <source>
        <dbReference type="EMBL" id="MEQ2259872.1"/>
    </source>
</evidence>
<keyword evidence="3 6" id="KW-0812">Transmembrane</keyword>
<dbReference type="PANTHER" id="PTHR21355:SF0">
    <property type="entry name" value="G-PROTEIN COUPLED RECEPTOR-ASSOCIATED PROTEIN LMBRD2"/>
    <property type="match status" value="1"/>
</dbReference>
<evidence type="ECO:0000256" key="6">
    <source>
        <dbReference type="SAM" id="Phobius"/>
    </source>
</evidence>
<proteinExistence type="inferred from homology"/>
<keyword evidence="4 6" id="KW-1133">Transmembrane helix</keyword>
<reference evidence="7 8" key="1">
    <citation type="submission" date="2021-06" db="EMBL/GenBank/DDBJ databases">
        <authorList>
            <person name="Palmer J.M."/>
        </authorList>
    </citation>
    <scope>NUCLEOTIDE SEQUENCE [LARGE SCALE GENOMIC DNA]</scope>
    <source>
        <strain evidence="7 8">XR_2019</strain>
        <tissue evidence="7">Muscle</tissue>
    </source>
</reference>
<evidence type="ECO:0000256" key="5">
    <source>
        <dbReference type="ARBA" id="ARBA00023136"/>
    </source>
</evidence>
<dbReference type="PANTHER" id="PTHR21355">
    <property type="entry name" value="G-PROTEIN COUPLED RECEPTOR-ASSOCIATED PROTEIN LMBRD2"/>
    <property type="match status" value="1"/>
</dbReference>
<comment type="caution">
    <text evidence="7">The sequence shown here is derived from an EMBL/GenBank/DDBJ whole genome shotgun (WGS) entry which is preliminary data.</text>
</comment>
<dbReference type="Proteomes" id="UP001444071">
    <property type="component" value="Unassembled WGS sequence"/>
</dbReference>
<organism evidence="7 8">
    <name type="scientific">Xenotaenia resolanae</name>
    <dbReference type="NCBI Taxonomy" id="208358"/>
    <lineage>
        <taxon>Eukaryota</taxon>
        <taxon>Metazoa</taxon>
        <taxon>Chordata</taxon>
        <taxon>Craniata</taxon>
        <taxon>Vertebrata</taxon>
        <taxon>Euteleostomi</taxon>
        <taxon>Actinopterygii</taxon>
        <taxon>Neopterygii</taxon>
        <taxon>Teleostei</taxon>
        <taxon>Neoteleostei</taxon>
        <taxon>Acanthomorphata</taxon>
        <taxon>Ovalentaria</taxon>
        <taxon>Atherinomorphae</taxon>
        <taxon>Cyprinodontiformes</taxon>
        <taxon>Goodeidae</taxon>
        <taxon>Xenotaenia</taxon>
    </lineage>
</organism>
<protein>
    <submittedName>
        <fullName evidence="7">LMBR1 domain-containing protein 2-B</fullName>
    </submittedName>
</protein>
<dbReference type="Pfam" id="PF04791">
    <property type="entry name" value="LMBR1"/>
    <property type="match status" value="1"/>
</dbReference>
<accession>A0ABV0VT46</accession>
<evidence type="ECO:0000256" key="2">
    <source>
        <dbReference type="ARBA" id="ARBA00010487"/>
    </source>
</evidence>
<dbReference type="InterPro" id="IPR006876">
    <property type="entry name" value="LMBR1-like_membr_prot"/>
</dbReference>
<feature type="transmembrane region" description="Helical" evidence="6">
    <location>
        <begin position="73"/>
        <end position="94"/>
    </location>
</feature>